<dbReference type="Proteomes" id="UP000287651">
    <property type="component" value="Unassembled WGS sequence"/>
</dbReference>
<evidence type="ECO:0000313" key="2">
    <source>
        <dbReference type="EMBL" id="RRT32595.1"/>
    </source>
</evidence>
<sequence length="137" mass="15788">MPIQIKNRDVTVHSMNYLMRWRRMKHRGGNRRRRRRPRDHQHLGGLLSNPHRSLPPSKSPAKSDFERGRKLSQSGVRPRPRRLSLASRRVQATNPFVGATRIASFANYGKAILRSRTAKTGHRLCFDLLSSDEQQAA</sequence>
<evidence type="ECO:0000313" key="3">
    <source>
        <dbReference type="Proteomes" id="UP000287651"/>
    </source>
</evidence>
<evidence type="ECO:0000256" key="1">
    <source>
        <dbReference type="SAM" id="MobiDB-lite"/>
    </source>
</evidence>
<gene>
    <name evidence="2" type="ORF">B296_00052268</name>
</gene>
<proteinExistence type="predicted"/>
<feature type="region of interest" description="Disordered" evidence="1">
    <location>
        <begin position="24"/>
        <end position="87"/>
    </location>
</feature>
<reference evidence="2 3" key="1">
    <citation type="journal article" date="2014" name="Agronomy (Basel)">
        <title>A Draft Genome Sequence for Ensete ventricosum, the Drought-Tolerant Tree Against Hunger.</title>
        <authorList>
            <person name="Harrison J."/>
            <person name="Moore K.A."/>
            <person name="Paszkiewicz K."/>
            <person name="Jones T."/>
            <person name="Grant M."/>
            <person name="Ambacheew D."/>
            <person name="Muzemil S."/>
            <person name="Studholme D.J."/>
        </authorList>
    </citation>
    <scope>NUCLEOTIDE SEQUENCE [LARGE SCALE GENOMIC DNA]</scope>
</reference>
<dbReference type="EMBL" id="AMZH03031349">
    <property type="protein sequence ID" value="RRT32595.1"/>
    <property type="molecule type" value="Genomic_DNA"/>
</dbReference>
<accession>A0A426WZE8</accession>
<feature type="compositionally biased region" description="Basic residues" evidence="1">
    <location>
        <begin position="24"/>
        <end position="39"/>
    </location>
</feature>
<dbReference type="AlphaFoldDB" id="A0A426WZE8"/>
<name>A0A426WZE8_ENSVE</name>
<organism evidence="2 3">
    <name type="scientific">Ensete ventricosum</name>
    <name type="common">Abyssinian banana</name>
    <name type="synonym">Musa ensete</name>
    <dbReference type="NCBI Taxonomy" id="4639"/>
    <lineage>
        <taxon>Eukaryota</taxon>
        <taxon>Viridiplantae</taxon>
        <taxon>Streptophyta</taxon>
        <taxon>Embryophyta</taxon>
        <taxon>Tracheophyta</taxon>
        <taxon>Spermatophyta</taxon>
        <taxon>Magnoliopsida</taxon>
        <taxon>Liliopsida</taxon>
        <taxon>Zingiberales</taxon>
        <taxon>Musaceae</taxon>
        <taxon>Ensete</taxon>
    </lineage>
</organism>
<protein>
    <submittedName>
        <fullName evidence="2">Uncharacterized protein</fullName>
    </submittedName>
</protein>
<comment type="caution">
    <text evidence="2">The sequence shown here is derived from an EMBL/GenBank/DDBJ whole genome shotgun (WGS) entry which is preliminary data.</text>
</comment>